<evidence type="ECO:0008006" key="4">
    <source>
        <dbReference type="Google" id="ProtNLM"/>
    </source>
</evidence>
<evidence type="ECO:0000313" key="2">
    <source>
        <dbReference type="EMBL" id="KJA12858.1"/>
    </source>
</evidence>
<dbReference type="EMBL" id="KN817867">
    <property type="protein sequence ID" value="KJA12858.1"/>
    <property type="molecule type" value="Genomic_DNA"/>
</dbReference>
<proteinExistence type="predicted"/>
<keyword evidence="3" id="KW-1185">Reference proteome</keyword>
<reference evidence="3" key="2">
    <citation type="submission" date="2014-04" db="EMBL/GenBank/DDBJ databases">
        <title>Evolutionary Origins and Diversification of the Mycorrhizal Mutualists.</title>
        <authorList>
            <consortium name="DOE Joint Genome Institute"/>
            <consortium name="Mycorrhizal Genomics Consortium"/>
            <person name="Kohler A."/>
            <person name="Kuo A."/>
            <person name="Nagy L.G."/>
            <person name="Floudas D."/>
            <person name="Copeland A."/>
            <person name="Barry K.W."/>
            <person name="Cichocki N."/>
            <person name="Veneault-Fourrey C."/>
            <person name="LaButti K."/>
            <person name="Lindquist E.A."/>
            <person name="Lipzen A."/>
            <person name="Lundell T."/>
            <person name="Morin E."/>
            <person name="Murat C."/>
            <person name="Riley R."/>
            <person name="Ohm R."/>
            <person name="Sun H."/>
            <person name="Tunlid A."/>
            <person name="Henrissat B."/>
            <person name="Grigoriev I.V."/>
            <person name="Hibbett D.S."/>
            <person name="Martin F."/>
        </authorList>
    </citation>
    <scope>NUCLEOTIDE SEQUENCE [LARGE SCALE GENOMIC DNA]</scope>
    <source>
        <strain evidence="3">FD-334 SS-4</strain>
    </source>
</reference>
<protein>
    <recommendedName>
        <fullName evidence="4">F-box domain-containing protein</fullName>
    </recommendedName>
</protein>
<evidence type="ECO:0000313" key="3">
    <source>
        <dbReference type="Proteomes" id="UP000054270"/>
    </source>
</evidence>
<gene>
    <name evidence="2" type="ORF">HYPSUDRAFT_670305</name>
    <name evidence="1" type="ORF">HYPSUDRAFT_677274</name>
</gene>
<dbReference type="EMBL" id="KN817890">
    <property type="protein sequence ID" value="KJA12811.1"/>
    <property type="molecule type" value="Genomic_DNA"/>
</dbReference>
<accession>A0A0D2N7R4</accession>
<name>A0A0D2N7R4_HYPSF</name>
<organism evidence="1 3">
    <name type="scientific">Hypholoma sublateritium (strain FD-334 SS-4)</name>
    <dbReference type="NCBI Taxonomy" id="945553"/>
    <lineage>
        <taxon>Eukaryota</taxon>
        <taxon>Fungi</taxon>
        <taxon>Dikarya</taxon>
        <taxon>Basidiomycota</taxon>
        <taxon>Agaricomycotina</taxon>
        <taxon>Agaricomycetes</taxon>
        <taxon>Agaricomycetidae</taxon>
        <taxon>Agaricales</taxon>
        <taxon>Agaricineae</taxon>
        <taxon>Strophariaceae</taxon>
        <taxon>Hypholoma</taxon>
    </lineage>
</organism>
<evidence type="ECO:0000313" key="1">
    <source>
        <dbReference type="EMBL" id="KJA12811.1"/>
    </source>
</evidence>
<dbReference type="AlphaFoldDB" id="A0A0D2N7R4"/>
<dbReference type="Proteomes" id="UP000054270">
    <property type="component" value="Unassembled WGS sequence"/>
</dbReference>
<sequence>MLRDFHFGGYPYHLTGRLASPSWMRHLCSMNLSAELTVSKTLQALILTPNLINLRLDKMVGEHEVIHRPRISDPNFLPLVSFPKLAHLYVGISATLAPLRVLLDRLCIPPACSMVISAHSIQVEEIARKKILAPIIHAISTCARSHFAYHIPHRVRLTIKKRYFMFETATYSDNPTFKLWLELPPRPVFPTHTLTMLLNHLSLPGLSQATIFYTRVNGVNIHAADSGA</sequence>
<reference evidence="1" key="1">
    <citation type="submission" date="2014-04" db="EMBL/GenBank/DDBJ databases">
        <title>Evolutionary Origins and Diversification of the Mycorrhizal Mutualists.</title>
        <authorList>
            <consortium name="DOE Joint Genome Institute"/>
            <person name="Kohler A."/>
            <person name="Kuo A."/>
            <person name="Nagy L.G."/>
            <person name="Floudas D."/>
            <person name="Copeland A."/>
            <person name="Barry K.W."/>
            <person name="Cichocki N."/>
            <person name="Veneault-Fourrey C."/>
            <person name="LaButti K."/>
            <person name="Lindquist E.A."/>
            <person name="Lipzen A."/>
            <person name="Lundell T."/>
            <person name="Morin E."/>
            <person name="Murat C."/>
            <person name="Riley R."/>
            <person name="Ohm R."/>
            <person name="Sun H."/>
            <person name="Tunlid A."/>
            <person name="Henrissat B."/>
            <person name="Grigoriev I.V."/>
            <person name="Hibbett D.S."/>
            <person name="Martin F."/>
            <person name="Consortium M.G."/>
        </authorList>
    </citation>
    <scope>NUCLEOTIDE SEQUENCE [LARGE SCALE GENOMIC DNA]</scope>
    <source>
        <strain evidence="1">FD-334 SS-4</strain>
    </source>
</reference>